<keyword evidence="4" id="KW-1185">Reference proteome</keyword>
<evidence type="ECO:0000313" key="3">
    <source>
        <dbReference type="EMBL" id="QTN00736.1"/>
    </source>
</evidence>
<reference evidence="3 4" key="1">
    <citation type="submission" date="2019-12" db="EMBL/GenBank/DDBJ databases">
        <title>The whole genome sequencing of a strain isolated from a Mars analog, Dalangtan Playa.</title>
        <authorList>
            <person name="Huang T."/>
        </authorList>
    </citation>
    <scope>NUCLEOTIDE SEQUENCE [LARGE SCALE GENOMIC DNA]</scope>
    <source>
        <strain evidence="3 4">DP4-553-S</strain>
    </source>
</reference>
<accession>A0ABX7VY72</accession>
<sequence>MSVLTQQYKLVRYTRESLFSFCEQLTAEDYTKELNGFGWESIRTLHVHVADCYQAWLAHFALKKDRERVNPETITNVAGMRKQFILVNQLVDEFLDCYHEDDSQQIIGSVPWQEEEERLSALWLFTHTVTHEFHHKGQIVTMARQLGYTPVDTDLLTPTDMNHYL</sequence>
<dbReference type="EMBL" id="CP046956">
    <property type="protein sequence ID" value="QTN00736.1"/>
    <property type="molecule type" value="Genomic_DNA"/>
</dbReference>
<dbReference type="Gene3D" id="1.20.120.450">
    <property type="entry name" value="dinb family like domain"/>
    <property type="match status" value="1"/>
</dbReference>
<dbReference type="PANTHER" id="PTHR37302:SF3">
    <property type="entry name" value="DAMAGE-INDUCIBLE PROTEIN DINB"/>
    <property type="match status" value="1"/>
</dbReference>
<dbReference type="Proteomes" id="UP000665043">
    <property type="component" value="Chromosome"/>
</dbReference>
<keyword evidence="2" id="KW-0479">Metal-binding</keyword>
<comment type="similarity">
    <text evidence="1">Belongs to the DinB family.</text>
</comment>
<dbReference type="InterPro" id="IPR007837">
    <property type="entry name" value="DinB"/>
</dbReference>
<gene>
    <name evidence="3" type="ORF">ERJ70_16465</name>
</gene>
<evidence type="ECO:0000313" key="4">
    <source>
        <dbReference type="Proteomes" id="UP000665043"/>
    </source>
</evidence>
<dbReference type="Pfam" id="PF05163">
    <property type="entry name" value="DinB"/>
    <property type="match status" value="1"/>
</dbReference>
<evidence type="ECO:0000256" key="1">
    <source>
        <dbReference type="ARBA" id="ARBA00008635"/>
    </source>
</evidence>
<organism evidence="3 4">
    <name type="scientific">Sediminibacillus dalangtanensis</name>
    <dbReference type="NCBI Taxonomy" id="2729421"/>
    <lineage>
        <taxon>Bacteria</taxon>
        <taxon>Bacillati</taxon>
        <taxon>Bacillota</taxon>
        <taxon>Bacilli</taxon>
        <taxon>Bacillales</taxon>
        <taxon>Bacillaceae</taxon>
        <taxon>Sediminibacillus</taxon>
    </lineage>
</organism>
<evidence type="ECO:0000256" key="2">
    <source>
        <dbReference type="ARBA" id="ARBA00022723"/>
    </source>
</evidence>
<dbReference type="SUPFAM" id="SSF109854">
    <property type="entry name" value="DinB/YfiT-like putative metalloenzymes"/>
    <property type="match status" value="1"/>
</dbReference>
<dbReference type="InterPro" id="IPR034660">
    <property type="entry name" value="DinB/YfiT-like"/>
</dbReference>
<protein>
    <submittedName>
        <fullName evidence="3">DUF664 domain-containing protein</fullName>
    </submittedName>
</protein>
<name>A0ABX7VY72_9BACI</name>
<proteinExistence type="inferred from homology"/>
<dbReference type="RefSeq" id="WP_209365873.1">
    <property type="nucleotide sequence ID" value="NZ_CP046956.1"/>
</dbReference>
<dbReference type="PANTHER" id="PTHR37302">
    <property type="entry name" value="SLR1116 PROTEIN"/>
    <property type="match status" value="1"/>
</dbReference>